<gene>
    <name evidence="3" type="ORF">ENU54_04910</name>
</gene>
<dbReference type="InterPro" id="IPR010095">
    <property type="entry name" value="Cas12f1-like_TNB"/>
</dbReference>
<organism evidence="3">
    <name type="scientific">Thermus tengchongensis</name>
    <dbReference type="NCBI Taxonomy" id="1214928"/>
    <lineage>
        <taxon>Bacteria</taxon>
        <taxon>Thermotogati</taxon>
        <taxon>Deinococcota</taxon>
        <taxon>Deinococci</taxon>
        <taxon>Thermales</taxon>
        <taxon>Thermaceae</taxon>
        <taxon>Thermus</taxon>
    </lineage>
</organism>
<dbReference type="GO" id="GO:0003677">
    <property type="term" value="F:DNA binding"/>
    <property type="evidence" value="ECO:0007669"/>
    <property type="project" value="UniProtKB-KW"/>
</dbReference>
<sequence length="261" mass="29802">MAKVDQVRFYRVKALAPRPYTPRTDRLALDVGLSPLLATDRGDLLGRGFLRMLLAYDAEIQAIARKAQREGKRLREVEAYREAVGRLREFLRNEVNRLLNRLLALHAPAALVVERLDLRSPELSRRMNRLVSNFGRRYLKEKLQRLQELYGIQVVEANPAYTSQECARCGYVDPRNRQDTQTFRCLACGHRGNAQVNAAKNLLRRSSPGSGIQPFTPKRQVLQILLAEYLERHQGGWSAARERAWATNPYTKALARSKPPG</sequence>
<evidence type="ECO:0000313" key="3">
    <source>
        <dbReference type="EMBL" id="HGL49926.1"/>
    </source>
</evidence>
<evidence type="ECO:0000259" key="2">
    <source>
        <dbReference type="Pfam" id="PF07282"/>
    </source>
</evidence>
<dbReference type="Pfam" id="PF07282">
    <property type="entry name" value="Cas12f1-like_TNB"/>
    <property type="match status" value="1"/>
</dbReference>
<comment type="caution">
    <text evidence="3">The sequence shown here is derived from an EMBL/GenBank/DDBJ whole genome shotgun (WGS) entry which is preliminary data.</text>
</comment>
<dbReference type="EMBL" id="DTCX01000276">
    <property type="protein sequence ID" value="HGL49926.1"/>
    <property type="molecule type" value="Genomic_DNA"/>
</dbReference>
<protein>
    <submittedName>
        <fullName evidence="3">Transposase</fullName>
    </submittedName>
</protein>
<name>A0A7V4A199_9DEIN</name>
<evidence type="ECO:0000256" key="1">
    <source>
        <dbReference type="ARBA" id="ARBA00023125"/>
    </source>
</evidence>
<feature type="domain" description="Cas12f1-like TNB" evidence="2">
    <location>
        <begin position="139"/>
        <end position="202"/>
    </location>
</feature>
<keyword evidence="1" id="KW-0238">DNA-binding</keyword>
<accession>A0A7V4A199</accession>
<reference evidence="3" key="1">
    <citation type="journal article" date="2020" name="mSystems">
        <title>Genome- and Community-Level Interaction Insights into Carbon Utilization and Element Cycling Functions of Hydrothermarchaeota in Hydrothermal Sediment.</title>
        <authorList>
            <person name="Zhou Z."/>
            <person name="Liu Y."/>
            <person name="Xu W."/>
            <person name="Pan J."/>
            <person name="Luo Z.H."/>
            <person name="Li M."/>
        </authorList>
    </citation>
    <scope>NUCLEOTIDE SEQUENCE [LARGE SCALE GENOMIC DNA]</scope>
    <source>
        <strain evidence="3">SpSt-679</strain>
    </source>
</reference>
<dbReference type="AlphaFoldDB" id="A0A7V4A199"/>
<proteinExistence type="predicted"/>